<dbReference type="RefSeq" id="YP_010672766.1">
    <property type="nucleotide sequence ID" value="NC_070979.1"/>
</dbReference>
<dbReference type="Proteomes" id="UP000257884">
    <property type="component" value="Segment"/>
</dbReference>
<protein>
    <submittedName>
        <fullName evidence="1">Uncharacterized protein</fullName>
    </submittedName>
</protein>
<sequence length="100" mass="11637">MGGFVPSPYFIESLSKQVLHKCLIGGCMTKCEMLIKYSPYPFRRVTLSQVEEEAKKHYTDWENMNFLKWNSSHGDLSSDMINHSHYLIIDGILVKSRHGW</sequence>
<evidence type="ECO:0000313" key="1">
    <source>
        <dbReference type="EMBL" id="AVZ45181.1"/>
    </source>
</evidence>
<name>A0A2Z3DNU6_9CAUD</name>
<keyword evidence="2" id="KW-1185">Reference proteome</keyword>
<dbReference type="KEGG" id="vg:77949053"/>
<organism evidence="1 2">
    <name type="scientific">Escherichia phage EP335</name>
    <dbReference type="NCBI Taxonomy" id="2070199"/>
    <lineage>
        <taxon>Viruses</taxon>
        <taxon>Duplodnaviria</taxon>
        <taxon>Heunggongvirae</taxon>
        <taxon>Uroviricota</taxon>
        <taxon>Caudoviricetes</taxon>
        <taxon>Mktvariviridae</taxon>
        <taxon>Gordonclarkvirinae</taxon>
        <taxon>Nieuwekanaalvirus</taxon>
        <taxon>Nieuwekanaalvirus EP335</taxon>
    </lineage>
</organism>
<proteinExistence type="predicted"/>
<accession>A0A2Z3DNU6</accession>
<reference evidence="2" key="1">
    <citation type="submission" date="2018-01" db="EMBL/GenBank/DDBJ databases">
        <authorList>
            <person name="van Mierlo J.T."/>
            <person name="Hagens S."/>
            <person name="Witte S."/>
            <person name="Klamert S."/>
            <person name="van de Straat L."/>
        </authorList>
    </citation>
    <scope>NUCLEOTIDE SEQUENCE [LARGE SCALE GENOMIC DNA]</scope>
</reference>
<dbReference type="EMBL" id="MG748548">
    <property type="protein sequence ID" value="AVZ45181.1"/>
    <property type="molecule type" value="Genomic_DNA"/>
</dbReference>
<dbReference type="GeneID" id="77949053"/>
<evidence type="ECO:0000313" key="2">
    <source>
        <dbReference type="Proteomes" id="UP000257884"/>
    </source>
</evidence>